<evidence type="ECO:0000256" key="1">
    <source>
        <dbReference type="SAM" id="MobiDB-lite"/>
    </source>
</evidence>
<proteinExistence type="predicted"/>
<evidence type="ECO:0000313" key="3">
    <source>
        <dbReference type="Proteomes" id="UP001642360"/>
    </source>
</evidence>
<keyword evidence="3" id="KW-1185">Reference proteome</keyword>
<dbReference type="AlphaFoldDB" id="A0ABC8U5E7"/>
<gene>
    <name evidence="2" type="ORF">ILEXP_LOCUS45105</name>
</gene>
<organism evidence="2 3">
    <name type="scientific">Ilex paraguariensis</name>
    <name type="common">yerba mate</name>
    <dbReference type="NCBI Taxonomy" id="185542"/>
    <lineage>
        <taxon>Eukaryota</taxon>
        <taxon>Viridiplantae</taxon>
        <taxon>Streptophyta</taxon>
        <taxon>Embryophyta</taxon>
        <taxon>Tracheophyta</taxon>
        <taxon>Spermatophyta</taxon>
        <taxon>Magnoliopsida</taxon>
        <taxon>eudicotyledons</taxon>
        <taxon>Gunneridae</taxon>
        <taxon>Pentapetalae</taxon>
        <taxon>asterids</taxon>
        <taxon>campanulids</taxon>
        <taxon>Aquifoliales</taxon>
        <taxon>Aquifoliaceae</taxon>
        <taxon>Ilex</taxon>
    </lineage>
</organism>
<name>A0ABC8U5E7_9AQUA</name>
<reference evidence="2 3" key="1">
    <citation type="submission" date="2024-02" db="EMBL/GenBank/DDBJ databases">
        <authorList>
            <person name="Vignale AGUSTIN F."/>
            <person name="Sosa J E."/>
            <person name="Modenutti C."/>
        </authorList>
    </citation>
    <scope>NUCLEOTIDE SEQUENCE [LARGE SCALE GENOMIC DNA]</scope>
</reference>
<evidence type="ECO:0000313" key="2">
    <source>
        <dbReference type="EMBL" id="CAK9175308.1"/>
    </source>
</evidence>
<feature type="compositionally biased region" description="Basic and acidic residues" evidence="1">
    <location>
        <begin position="43"/>
        <end position="52"/>
    </location>
</feature>
<protein>
    <submittedName>
        <fullName evidence="2">Uncharacterized protein</fullName>
    </submittedName>
</protein>
<feature type="region of interest" description="Disordered" evidence="1">
    <location>
        <begin position="1"/>
        <end position="82"/>
    </location>
</feature>
<dbReference type="Proteomes" id="UP001642360">
    <property type="component" value="Unassembled WGS sequence"/>
</dbReference>
<feature type="compositionally biased region" description="Low complexity" evidence="1">
    <location>
        <begin position="7"/>
        <end position="23"/>
    </location>
</feature>
<comment type="caution">
    <text evidence="2">The sequence shown here is derived from an EMBL/GenBank/DDBJ whole genome shotgun (WGS) entry which is preliminary data.</text>
</comment>
<sequence length="171" mass="18551">MVETRRSSSSSKRPLSSASSPLPNGKRSKPIETLDSLKQSGIDSRDHADRSSDPVFVKPTEGTVAEKSPDGQVESEPLVSPMSLGDSAIDVEKTRLNCAVLNRGKKRQMKSNVGVAWGKLLSQCSQVGFSVSTHCITMLLRRWVGGNGESWKVCRAFIASPDNWYSCIPIG</sequence>
<dbReference type="EMBL" id="CAUOFW020006591">
    <property type="protein sequence ID" value="CAK9175308.1"/>
    <property type="molecule type" value="Genomic_DNA"/>
</dbReference>
<accession>A0ABC8U5E7</accession>